<evidence type="ECO:0000256" key="1">
    <source>
        <dbReference type="SAM" id="MobiDB-lite"/>
    </source>
</evidence>
<keyword evidence="3" id="KW-1185">Reference proteome</keyword>
<name>A0A0N0NNJ8_9EURO</name>
<reference evidence="2 3" key="1">
    <citation type="submission" date="2015-06" db="EMBL/GenBank/DDBJ databases">
        <title>Draft genome of the ant-associated black yeast Phialophora attae CBS 131958.</title>
        <authorList>
            <person name="Moreno L.F."/>
            <person name="Stielow B.J."/>
            <person name="de Hoog S."/>
            <person name="Vicente V.A."/>
            <person name="Weiss V.A."/>
            <person name="de Vries M."/>
            <person name="Cruz L.M."/>
            <person name="Souza E.M."/>
        </authorList>
    </citation>
    <scope>NUCLEOTIDE SEQUENCE [LARGE SCALE GENOMIC DNA]</scope>
    <source>
        <strain evidence="2 3">CBS 131958</strain>
    </source>
</reference>
<proteinExistence type="predicted"/>
<organism evidence="2 3">
    <name type="scientific">Cyphellophora attinorum</name>
    <dbReference type="NCBI Taxonomy" id="1664694"/>
    <lineage>
        <taxon>Eukaryota</taxon>
        <taxon>Fungi</taxon>
        <taxon>Dikarya</taxon>
        <taxon>Ascomycota</taxon>
        <taxon>Pezizomycotina</taxon>
        <taxon>Eurotiomycetes</taxon>
        <taxon>Chaetothyriomycetidae</taxon>
        <taxon>Chaetothyriales</taxon>
        <taxon>Cyphellophoraceae</taxon>
        <taxon>Cyphellophora</taxon>
    </lineage>
</organism>
<dbReference type="AlphaFoldDB" id="A0A0N0NNJ8"/>
<comment type="caution">
    <text evidence="2">The sequence shown here is derived from an EMBL/GenBank/DDBJ whole genome shotgun (WGS) entry which is preliminary data.</text>
</comment>
<feature type="compositionally biased region" description="Polar residues" evidence="1">
    <location>
        <begin position="51"/>
        <end position="80"/>
    </location>
</feature>
<evidence type="ECO:0000313" key="3">
    <source>
        <dbReference type="Proteomes" id="UP000038010"/>
    </source>
</evidence>
<dbReference type="VEuPathDB" id="FungiDB:AB675_9075"/>
<dbReference type="RefSeq" id="XP_018001422.1">
    <property type="nucleotide sequence ID" value="XM_018149579.1"/>
</dbReference>
<dbReference type="GeneID" id="28741459"/>
<feature type="region of interest" description="Disordered" evidence="1">
    <location>
        <begin position="20"/>
        <end position="115"/>
    </location>
</feature>
<gene>
    <name evidence="2" type="ORF">AB675_9075</name>
</gene>
<dbReference type="Proteomes" id="UP000038010">
    <property type="component" value="Unassembled WGS sequence"/>
</dbReference>
<evidence type="ECO:0000313" key="2">
    <source>
        <dbReference type="EMBL" id="KPI41459.1"/>
    </source>
</evidence>
<protein>
    <submittedName>
        <fullName evidence="2">Uncharacterized protein</fullName>
    </submittedName>
</protein>
<dbReference type="EMBL" id="LFJN01000009">
    <property type="protein sequence ID" value="KPI41459.1"/>
    <property type="molecule type" value="Genomic_DNA"/>
</dbReference>
<accession>A0A0N0NNJ8</accession>
<sequence length="115" mass="13028">MGLIKAGLLVGAGVFAGKKLNERKHQKQQNQSSSPPPVQVPQQHQEKFPYYQSQTQSRSPGSADSYYNSYPQLEYHQQQRSPHEKPLQLNFVEPKKGAYPNTYAGEKSAHRFALD</sequence>